<keyword evidence="3" id="KW-1185">Reference proteome</keyword>
<reference evidence="2 3" key="2">
    <citation type="submission" date="2017-10" db="EMBL/GenBank/DDBJ databases">
        <title>Consistent, comparative and evidence-based genome annotation and re-annotation for the closely-related species, Cryptosporidium parvum, C. hominis and C. tyzzeri.</title>
        <authorList>
            <person name="Baptista R.P."/>
            <person name="Li Y."/>
            <person name="Sateriale A."/>
            <person name="Striepen B."/>
            <person name="Kissinger J.C."/>
        </authorList>
    </citation>
    <scope>NUCLEOTIDE SEQUENCE [LARGE SCALE GENOMIC DNA]</scope>
    <source>
        <strain evidence="2">30976</strain>
    </source>
</reference>
<name>A0ABX5B990_CRYHO</name>
<feature type="compositionally biased region" description="Basic and acidic residues" evidence="1">
    <location>
        <begin position="1049"/>
        <end position="1068"/>
    </location>
</feature>
<accession>A0ABX5B990</accession>
<proteinExistence type="predicted"/>
<gene>
    <name evidence="2" type="ORF">GY17_00003961</name>
</gene>
<organism evidence="2 3">
    <name type="scientific">Cryptosporidium hominis</name>
    <dbReference type="NCBI Taxonomy" id="237895"/>
    <lineage>
        <taxon>Eukaryota</taxon>
        <taxon>Sar</taxon>
        <taxon>Alveolata</taxon>
        <taxon>Apicomplexa</taxon>
        <taxon>Conoidasida</taxon>
        <taxon>Coccidia</taxon>
        <taxon>Eucoccidiorida</taxon>
        <taxon>Eimeriorina</taxon>
        <taxon>Cryptosporidiidae</taxon>
        <taxon>Cryptosporidium</taxon>
    </lineage>
</organism>
<feature type="non-terminal residue" evidence="2">
    <location>
        <position position="1068"/>
    </location>
</feature>
<dbReference type="EMBL" id="JTAI01000026">
    <property type="protein sequence ID" value="PPS92542.1"/>
    <property type="molecule type" value="Genomic_DNA"/>
</dbReference>
<sequence>MIDGNSGAGVEISKTFSVWHLFNKKIINNVVATTTTTSTTSTTTEQPWHEIELDECPLELKKPCKGHNAIIKDSQFNKGNLIWISMKTVKSTPEIELAPNKYWHGFSFYNQQNEKVLSILFNETHLLLEDKESGMDFSSRYTNSSLNYVGETITIGLGWSRLGLFLINENKDSFIEVKNNLDYTFVKIVHDSTQKSSSNYYLEENFLYPNIFLFKGYETCGLYEECSTSPVNCYSQVLTEICPKKVPGMYWTFENLIHETNVNNGTWGSEFILDGLLNVYLINDGDSDIATIYFFNNRMVLLDSKNKVACSGPYPNNHIINVSDKMKWSIGFGKNYLLYLNVYDLNNNNKEYSVCTIQYGSGFFNIEYVYPLGYAPSMSKFNQYKDGFPNGGYESTSDSTNNNGGFYYPDKDENTGEIKPEDKYGVSYPFFPPGVQPGPIDGDENNTPPGYHYNTTTGQFENDEGNTNSDLENPSRPTHIVDGISECNLYLFSTCNGTSAKIMPEDTTFNEDWTLFVILSTGVPEYGDNSNNIVFNYKYNFVKTDSASSDDIILSLSFTNNTVTFKNEKTSTESVVGSPQCGPYCSTYPKGYFAFWLTYNSATNKYIISVENNTKKLVEIEADITSNSVFNKITPVIDTNGVGIEVSKTFNIWQLTNIKEIPADTATTTTTTTTSTTSTTTTTTTTEKPWYEIELDECPVKLEKPCRGLDAVINDPEFQLGNLLWIQLKMEVSNPLIEENGRKYWMGYNFHKDTKEVMKIRLNETHILLQDQLNNKDYSSPLTNSSLGYIERELTIGIGWSRLGLFIINDDHNSYIDIKGRDDYSFNKIEQILNPDKKASNYILEDSFLYPINIMYLGYETCSLFSDCSQNTVHCGSQVLKEICTKRIPNMEWTFEGLNAETNVNNGTWGEELKMDELMNLYIVNSGEEEKNIFGVYIFKNRMALQDFENFQSCSGIYPKGKNLSFSDKMKWSLGLDSDNLVYLNYIDIDDNTKYTVCVLKHNPGFTKVKYIHPLGYSPSYMIMTQTKNGLDEGGYLPSSTPNTGFYNPEKDDNGIYKPSEKYGESYP</sequence>
<evidence type="ECO:0000313" key="3">
    <source>
        <dbReference type="Proteomes" id="UP001429100"/>
    </source>
</evidence>
<evidence type="ECO:0000256" key="1">
    <source>
        <dbReference type="SAM" id="MobiDB-lite"/>
    </source>
</evidence>
<dbReference type="Proteomes" id="UP001429100">
    <property type="component" value="Unassembled WGS sequence"/>
</dbReference>
<protein>
    <submittedName>
        <fullName evidence="2">Uncharacterized protein</fullName>
    </submittedName>
</protein>
<reference evidence="2 3" key="1">
    <citation type="submission" date="2014-11" db="EMBL/GenBank/DDBJ databases">
        <title>Comparative genomic analysis of Cryptosporidium hominis reveals occurrence of genetic recombination in virulent subtypes.</title>
        <authorList>
            <person name="Guo Y."/>
            <person name="Tang K."/>
            <person name="Frace M."/>
            <person name="Li N."/>
            <person name="Roellig D.M."/>
            <person name="Sammons S."/>
            <person name="Knipe K."/>
            <person name="Rowe L."/>
            <person name="Feng Y."/>
            <person name="Xiao L."/>
        </authorList>
    </citation>
    <scope>NUCLEOTIDE SEQUENCE [LARGE SCALE GENOMIC DNA]</scope>
    <source>
        <strain evidence="2">30976</strain>
    </source>
</reference>
<evidence type="ECO:0000313" key="2">
    <source>
        <dbReference type="EMBL" id="PPS92542.1"/>
    </source>
</evidence>
<feature type="region of interest" description="Disordered" evidence="1">
    <location>
        <begin position="1040"/>
        <end position="1068"/>
    </location>
</feature>
<comment type="caution">
    <text evidence="2">The sequence shown here is derived from an EMBL/GenBank/DDBJ whole genome shotgun (WGS) entry which is preliminary data.</text>
</comment>